<feature type="region of interest" description="Disordered" evidence="1">
    <location>
        <begin position="1"/>
        <end position="27"/>
    </location>
</feature>
<sequence length="251" mass="27060">PVGPGFPHPPPAPPCRSGGRGGLAVRSPPCPAQQLRASSACLCPSGLWEGPARPAGSRRAAGSVLQLSALLVMAAASGAANSEGKELPHETETMIWKPRKECFLQNIPNLPDGKSEESESASTSPNEDDVSGSTDEGWYNIYADLDVWDSEVSNVPESSGQQDASEHEVEDWDKELEESTCGPYGSDMMLMISPVEALRKIIFSAHMSGRRIGFTTQAVTTHLALFFHHELEQLRRASLMMLMNEAESGQK</sequence>
<evidence type="ECO:0000256" key="1">
    <source>
        <dbReference type="SAM" id="MobiDB-lite"/>
    </source>
</evidence>
<feature type="compositionally biased region" description="Acidic residues" evidence="1">
    <location>
        <begin position="168"/>
        <end position="178"/>
    </location>
</feature>
<gene>
    <name evidence="2" type="ORF">DV515_00009863</name>
</gene>
<evidence type="ECO:0000313" key="3">
    <source>
        <dbReference type="Proteomes" id="UP000276834"/>
    </source>
</evidence>
<organism evidence="2 3">
    <name type="scientific">Chloebia gouldiae</name>
    <name type="common">Gouldian finch</name>
    <name type="synonym">Erythrura gouldiae</name>
    <dbReference type="NCBI Taxonomy" id="44316"/>
    <lineage>
        <taxon>Eukaryota</taxon>
        <taxon>Metazoa</taxon>
        <taxon>Chordata</taxon>
        <taxon>Craniata</taxon>
        <taxon>Vertebrata</taxon>
        <taxon>Euteleostomi</taxon>
        <taxon>Archelosauria</taxon>
        <taxon>Archosauria</taxon>
        <taxon>Dinosauria</taxon>
        <taxon>Saurischia</taxon>
        <taxon>Theropoda</taxon>
        <taxon>Coelurosauria</taxon>
        <taxon>Aves</taxon>
        <taxon>Neognathae</taxon>
        <taxon>Neoaves</taxon>
        <taxon>Telluraves</taxon>
        <taxon>Australaves</taxon>
        <taxon>Passeriformes</taxon>
        <taxon>Passeroidea</taxon>
        <taxon>Passeridae</taxon>
        <taxon>Chloebia</taxon>
    </lineage>
</organism>
<comment type="caution">
    <text evidence="2">The sequence shown here is derived from an EMBL/GenBank/DDBJ whole genome shotgun (WGS) entry which is preliminary data.</text>
</comment>
<name>A0A3L8SAH3_CHLGU</name>
<feature type="compositionally biased region" description="Pro residues" evidence="1">
    <location>
        <begin position="1"/>
        <end position="14"/>
    </location>
</feature>
<accession>A0A3L8SAH3</accession>
<feature type="region of interest" description="Disordered" evidence="1">
    <location>
        <begin position="152"/>
        <end position="180"/>
    </location>
</feature>
<feature type="region of interest" description="Disordered" evidence="1">
    <location>
        <begin position="106"/>
        <end position="136"/>
    </location>
</feature>
<dbReference type="AlphaFoldDB" id="A0A3L8SAH3"/>
<dbReference type="Proteomes" id="UP000276834">
    <property type="component" value="Unassembled WGS sequence"/>
</dbReference>
<dbReference type="EMBL" id="QUSF01000033">
    <property type="protein sequence ID" value="RLV99257.1"/>
    <property type="molecule type" value="Genomic_DNA"/>
</dbReference>
<keyword evidence="3" id="KW-1185">Reference proteome</keyword>
<feature type="non-terminal residue" evidence="2">
    <location>
        <position position="1"/>
    </location>
</feature>
<protein>
    <submittedName>
        <fullName evidence="2">Uncharacterized protein</fullName>
    </submittedName>
</protein>
<evidence type="ECO:0000313" key="2">
    <source>
        <dbReference type="EMBL" id="RLV99257.1"/>
    </source>
</evidence>
<dbReference type="OrthoDB" id="9017978at2759"/>
<proteinExistence type="predicted"/>
<reference evidence="2 3" key="1">
    <citation type="journal article" date="2018" name="Proc. R. Soc. B">
        <title>A non-coding region near Follistatin controls head colour polymorphism in the Gouldian finch.</title>
        <authorList>
            <person name="Toomey M.B."/>
            <person name="Marques C.I."/>
            <person name="Andrade P."/>
            <person name="Araujo P.M."/>
            <person name="Sabatino S."/>
            <person name="Gazda M.A."/>
            <person name="Afonso S."/>
            <person name="Lopes R.J."/>
            <person name="Corbo J.C."/>
            <person name="Carneiro M."/>
        </authorList>
    </citation>
    <scope>NUCLEOTIDE SEQUENCE [LARGE SCALE GENOMIC DNA]</scope>
    <source>
        <strain evidence="2">Red01</strain>
        <tissue evidence="2">Muscle</tissue>
    </source>
</reference>
<feature type="compositionally biased region" description="Polar residues" evidence="1">
    <location>
        <begin position="152"/>
        <end position="163"/>
    </location>
</feature>